<dbReference type="PROSITE" id="PS00318">
    <property type="entry name" value="HMG_COA_REDUCTASE_2"/>
    <property type="match status" value="1"/>
</dbReference>
<feature type="domain" description="Hydroxymethylglutaryl-CoA reductase-like" evidence="5">
    <location>
        <begin position="9"/>
        <end position="122"/>
    </location>
</feature>
<name>A0A1G9RFU7_9BACT</name>
<dbReference type="InterPro" id="IPR009023">
    <property type="entry name" value="HMG_CoA_Rdtase_NAD(P)-bd_sf"/>
</dbReference>
<dbReference type="EC" id="1.1.1.34" evidence="2"/>
<keyword evidence="7" id="KW-1185">Reference proteome</keyword>
<dbReference type="PROSITE" id="PS50065">
    <property type="entry name" value="HMG_COA_REDUCTASE_4"/>
    <property type="match status" value="1"/>
</dbReference>
<comment type="similarity">
    <text evidence="1">Belongs to the HMG-CoA reductase family.</text>
</comment>
<dbReference type="InterPro" id="IPR004554">
    <property type="entry name" value="HMG_CoA_Rdtase_eu_arc"/>
</dbReference>
<evidence type="ECO:0000256" key="4">
    <source>
        <dbReference type="ARBA" id="ARBA00023002"/>
    </source>
</evidence>
<organism evidence="6 7">
    <name type="scientific">Catalinimonas alkaloidigena</name>
    <dbReference type="NCBI Taxonomy" id="1075417"/>
    <lineage>
        <taxon>Bacteria</taxon>
        <taxon>Pseudomonadati</taxon>
        <taxon>Bacteroidota</taxon>
        <taxon>Cytophagia</taxon>
        <taxon>Cytophagales</taxon>
        <taxon>Catalimonadaceae</taxon>
        <taxon>Catalinimonas</taxon>
    </lineage>
</organism>
<protein>
    <recommendedName>
        <fullName evidence="2">hydroxymethylglutaryl-CoA reductase (NADPH)</fullName>
        <ecNumber evidence="2">1.1.1.34</ecNumber>
    </recommendedName>
</protein>
<dbReference type="InterPro" id="IPR057868">
    <property type="entry name" value="HMG-CoA"/>
</dbReference>
<dbReference type="SUPFAM" id="SSF55035">
    <property type="entry name" value="NAD-binding domain of HMG-CoA reductase"/>
    <property type="match status" value="1"/>
</dbReference>
<dbReference type="PRINTS" id="PR00071">
    <property type="entry name" value="HMGCOARDTASE"/>
</dbReference>
<dbReference type="Proteomes" id="UP000198510">
    <property type="component" value="Unassembled WGS sequence"/>
</dbReference>
<dbReference type="SUPFAM" id="SSF56542">
    <property type="entry name" value="Substrate-binding domain of HMG-CoA reductase"/>
    <property type="match status" value="1"/>
</dbReference>
<keyword evidence="3" id="KW-0521">NADP</keyword>
<dbReference type="RefSeq" id="WP_089686727.1">
    <property type="nucleotide sequence ID" value="NZ_FNFO01000011.1"/>
</dbReference>
<evidence type="ECO:0000256" key="1">
    <source>
        <dbReference type="ARBA" id="ARBA00007661"/>
    </source>
</evidence>
<dbReference type="AlphaFoldDB" id="A0A1G9RFU7"/>
<evidence type="ECO:0000259" key="5">
    <source>
        <dbReference type="Pfam" id="PF25653"/>
    </source>
</evidence>
<gene>
    <name evidence="6" type="ORF">SAMN05421823_111146</name>
</gene>
<dbReference type="Gene3D" id="3.30.70.420">
    <property type="entry name" value="Hydroxymethylglutaryl-CoA reductase, class I/II, NAD/NADP-binding domain"/>
    <property type="match status" value="1"/>
</dbReference>
<evidence type="ECO:0000256" key="2">
    <source>
        <dbReference type="ARBA" id="ARBA00012999"/>
    </source>
</evidence>
<accession>A0A1G9RFU7</accession>
<dbReference type="Pfam" id="PF00368">
    <property type="entry name" value="HMG-CoA_red"/>
    <property type="match status" value="1"/>
</dbReference>
<dbReference type="InterPro" id="IPR002202">
    <property type="entry name" value="HMG_CoA_Rdtase"/>
</dbReference>
<dbReference type="GO" id="GO:0015936">
    <property type="term" value="P:coenzyme A metabolic process"/>
    <property type="evidence" value="ECO:0007669"/>
    <property type="project" value="InterPro"/>
</dbReference>
<dbReference type="OrthoDB" id="9794902at2"/>
<sequence length="522" mass="56204">MFSLIPNALLKQLYTRGSLCNTAEGFCFSLKNRLTDARFTGLHSARIDGQSYAAEAFTLHSADAAPRSVADVTPACPLDFPLRRVVEIQATGAPLSPGRHHLEIVLQTEPFGKITLRVEDDVRPVATIHSEKKGIPRDSTDDYTTAALTERWRYLEQKTGHAPRHLAPAAYPWAAARGNCENLIGVAQVPVGVAGPLRINGEHAQGEFLIPLATTEGSLVASYNRGMKLINACGGVTCTVMDDAMQRAPVFELADARAARAFVQWVQAHGAELKAEAEATSHYARLHTIEPYLVGRLAFLRFNFTTGDAAGQNMVTKATLAACNWLIYNYDGIEHFYLESNMATDKKPSQLNTLQTRGKRVTAELTIPRAVLREVLQVEPEQIDRHSRIGQVGAWQAGANNNGLHSVNGLAALFIATGQDVACLAESSAAITYSEITPAGDLYGSITLPSLVVGTVGGGTGLPTQRECLELMGCYGPDQVYKFAEIVVGVIAAGELSLAAAISSLDWVASHESLGRNRHTGM</sequence>
<dbReference type="GO" id="GO:0004420">
    <property type="term" value="F:hydroxymethylglutaryl-CoA reductase (NADPH) activity"/>
    <property type="evidence" value="ECO:0007669"/>
    <property type="project" value="UniProtKB-EC"/>
</dbReference>
<evidence type="ECO:0000313" key="7">
    <source>
        <dbReference type="Proteomes" id="UP000198510"/>
    </source>
</evidence>
<dbReference type="Pfam" id="PF25653">
    <property type="entry name" value="HMG-CoA_red_N"/>
    <property type="match status" value="1"/>
</dbReference>
<reference evidence="6 7" key="1">
    <citation type="submission" date="2016-10" db="EMBL/GenBank/DDBJ databases">
        <authorList>
            <person name="de Groot N.N."/>
        </authorList>
    </citation>
    <scope>NUCLEOTIDE SEQUENCE [LARGE SCALE GENOMIC DNA]</scope>
    <source>
        <strain evidence="6 7">DSM 25186</strain>
    </source>
</reference>
<dbReference type="Gene3D" id="3.90.770.10">
    <property type="entry name" value="3-hydroxy-3-methylglutaryl-coenzyme A Reductase, Chain A, domain 2"/>
    <property type="match status" value="1"/>
</dbReference>
<evidence type="ECO:0000256" key="3">
    <source>
        <dbReference type="ARBA" id="ARBA00022857"/>
    </source>
</evidence>
<dbReference type="EMBL" id="FNFO01000011">
    <property type="protein sequence ID" value="SDM22192.1"/>
    <property type="molecule type" value="Genomic_DNA"/>
</dbReference>
<dbReference type="InterPro" id="IPR023076">
    <property type="entry name" value="HMG_CoA_Rdtase_CS"/>
</dbReference>
<dbReference type="InterPro" id="IPR009029">
    <property type="entry name" value="HMG_CoA_Rdtase_sub-bd_dom_sf"/>
</dbReference>
<dbReference type="InterPro" id="IPR023074">
    <property type="entry name" value="HMG_CoA_Rdtase_cat_sf"/>
</dbReference>
<evidence type="ECO:0000313" key="6">
    <source>
        <dbReference type="EMBL" id="SDM22192.1"/>
    </source>
</evidence>
<dbReference type="STRING" id="1075417.SAMN05421823_111146"/>
<proteinExistence type="inferred from homology"/>
<dbReference type="CDD" id="cd00643">
    <property type="entry name" value="HMG-CoA_reductase_classI"/>
    <property type="match status" value="1"/>
</dbReference>
<dbReference type="PANTHER" id="PTHR10572">
    <property type="entry name" value="3-HYDROXY-3-METHYLGLUTARYL-COENZYME A REDUCTASE"/>
    <property type="match status" value="1"/>
</dbReference>
<dbReference type="GO" id="GO:0008299">
    <property type="term" value="P:isoprenoid biosynthetic process"/>
    <property type="evidence" value="ECO:0007669"/>
    <property type="project" value="InterPro"/>
</dbReference>
<dbReference type="PANTHER" id="PTHR10572:SF24">
    <property type="entry name" value="3-HYDROXY-3-METHYLGLUTARYL-COENZYME A REDUCTASE"/>
    <property type="match status" value="1"/>
</dbReference>
<keyword evidence="4" id="KW-0560">Oxidoreductase</keyword>